<reference evidence="2" key="2">
    <citation type="submission" date="2023-06" db="EMBL/GenBank/DDBJ databases">
        <authorList>
            <consortium name="Lawrence Berkeley National Laboratory"/>
            <person name="Haridas S."/>
            <person name="Hensen N."/>
            <person name="Bonometti L."/>
            <person name="Westerberg I."/>
            <person name="Brannstrom I.O."/>
            <person name="Guillou S."/>
            <person name="Cros-Aarteil S."/>
            <person name="Calhoun S."/>
            <person name="Kuo A."/>
            <person name="Mondo S."/>
            <person name="Pangilinan J."/>
            <person name="Riley R."/>
            <person name="Labutti K."/>
            <person name="Andreopoulos B."/>
            <person name="Lipzen A."/>
            <person name="Chen C."/>
            <person name="Yanf M."/>
            <person name="Daum C."/>
            <person name="Ng V."/>
            <person name="Clum A."/>
            <person name="Steindorff A."/>
            <person name="Ohm R."/>
            <person name="Martin F."/>
            <person name="Silar P."/>
            <person name="Natvig D."/>
            <person name="Lalanne C."/>
            <person name="Gautier V."/>
            <person name="Ament-Velasquez S.L."/>
            <person name="Kruys A."/>
            <person name="Hutchinson M.I."/>
            <person name="Powell A.J."/>
            <person name="Barry K."/>
            <person name="Miller A.N."/>
            <person name="Grigoriev I.V."/>
            <person name="Debuchy R."/>
            <person name="Gladieux P."/>
            <person name="Thoren M.H."/>
            <person name="Johannesson H."/>
        </authorList>
    </citation>
    <scope>NUCLEOTIDE SEQUENCE</scope>
    <source>
        <strain evidence="2">CBS 118394</strain>
    </source>
</reference>
<dbReference type="EMBL" id="JAUEDM010000001">
    <property type="protein sequence ID" value="KAK3329770.1"/>
    <property type="molecule type" value="Genomic_DNA"/>
</dbReference>
<proteinExistence type="predicted"/>
<organism evidence="2 3">
    <name type="scientific">Apodospora peruviana</name>
    <dbReference type="NCBI Taxonomy" id="516989"/>
    <lineage>
        <taxon>Eukaryota</taxon>
        <taxon>Fungi</taxon>
        <taxon>Dikarya</taxon>
        <taxon>Ascomycota</taxon>
        <taxon>Pezizomycotina</taxon>
        <taxon>Sordariomycetes</taxon>
        <taxon>Sordariomycetidae</taxon>
        <taxon>Sordariales</taxon>
        <taxon>Lasiosphaeriaceae</taxon>
        <taxon>Apodospora</taxon>
    </lineage>
</organism>
<reference evidence="2" key="1">
    <citation type="journal article" date="2023" name="Mol. Phylogenet. Evol.">
        <title>Genome-scale phylogeny and comparative genomics of the fungal order Sordariales.</title>
        <authorList>
            <person name="Hensen N."/>
            <person name="Bonometti L."/>
            <person name="Westerberg I."/>
            <person name="Brannstrom I.O."/>
            <person name="Guillou S."/>
            <person name="Cros-Aarteil S."/>
            <person name="Calhoun S."/>
            <person name="Haridas S."/>
            <person name="Kuo A."/>
            <person name="Mondo S."/>
            <person name="Pangilinan J."/>
            <person name="Riley R."/>
            <person name="LaButti K."/>
            <person name="Andreopoulos B."/>
            <person name="Lipzen A."/>
            <person name="Chen C."/>
            <person name="Yan M."/>
            <person name="Daum C."/>
            <person name="Ng V."/>
            <person name="Clum A."/>
            <person name="Steindorff A."/>
            <person name="Ohm R.A."/>
            <person name="Martin F."/>
            <person name="Silar P."/>
            <person name="Natvig D.O."/>
            <person name="Lalanne C."/>
            <person name="Gautier V."/>
            <person name="Ament-Velasquez S.L."/>
            <person name="Kruys A."/>
            <person name="Hutchinson M.I."/>
            <person name="Powell A.J."/>
            <person name="Barry K."/>
            <person name="Miller A.N."/>
            <person name="Grigoriev I.V."/>
            <person name="Debuchy R."/>
            <person name="Gladieux P."/>
            <person name="Hiltunen Thoren M."/>
            <person name="Johannesson H."/>
        </authorList>
    </citation>
    <scope>NUCLEOTIDE SEQUENCE</scope>
    <source>
        <strain evidence="2">CBS 118394</strain>
    </source>
</reference>
<feature type="region of interest" description="Disordered" evidence="1">
    <location>
        <begin position="211"/>
        <end position="266"/>
    </location>
</feature>
<feature type="compositionally biased region" description="Basic residues" evidence="1">
    <location>
        <begin position="211"/>
        <end position="222"/>
    </location>
</feature>
<comment type="caution">
    <text evidence="2">The sequence shown here is derived from an EMBL/GenBank/DDBJ whole genome shotgun (WGS) entry which is preliminary data.</text>
</comment>
<protein>
    <submittedName>
        <fullName evidence="2">Uncharacterized protein</fullName>
    </submittedName>
</protein>
<evidence type="ECO:0000313" key="3">
    <source>
        <dbReference type="Proteomes" id="UP001283341"/>
    </source>
</evidence>
<keyword evidence="3" id="KW-1185">Reference proteome</keyword>
<evidence type="ECO:0000256" key="1">
    <source>
        <dbReference type="SAM" id="MobiDB-lite"/>
    </source>
</evidence>
<dbReference type="Proteomes" id="UP001283341">
    <property type="component" value="Unassembled WGS sequence"/>
</dbReference>
<name>A0AAE0IRL9_9PEZI</name>
<sequence>MTQSAQATYEFRDYAFVIIPSVLIMGASDSQCPQRCGWTFHPVCHADTSHTYLTDLGLGLPVRIYAASWSMSKAGGRSRSDGTQLASAVVSVSVDYAPVPQIRNLHPAQNERSTTFEDATLGFILARITMEEQPDTVDARIDAVNKLGNYKSSLRRALGDWLTDFKRKAAQQDFSETFPAAKRLLDNLDGAPLADEEKVFSLRMNSVRKGWKSSKRKTKLRNSQRDNAKRSATTCHQSSRPEEVASESPCKPAHSCTKHLSGFPRG</sequence>
<evidence type="ECO:0000313" key="2">
    <source>
        <dbReference type="EMBL" id="KAK3329770.1"/>
    </source>
</evidence>
<dbReference type="AlphaFoldDB" id="A0AAE0IRL9"/>
<accession>A0AAE0IRL9</accession>
<gene>
    <name evidence="2" type="ORF">B0H66DRAFT_586236</name>
</gene>